<evidence type="ECO:0000256" key="1">
    <source>
        <dbReference type="ARBA" id="ARBA00004651"/>
    </source>
</evidence>
<evidence type="ECO:0000256" key="2">
    <source>
        <dbReference type="ARBA" id="ARBA00022475"/>
    </source>
</evidence>
<feature type="transmembrane region" description="Helical" evidence="6">
    <location>
        <begin position="242"/>
        <end position="261"/>
    </location>
</feature>
<evidence type="ECO:0000256" key="5">
    <source>
        <dbReference type="ARBA" id="ARBA00023136"/>
    </source>
</evidence>
<name>A0A939B944_9BIFI</name>
<dbReference type="GO" id="GO:0005886">
    <property type="term" value="C:plasma membrane"/>
    <property type="evidence" value="ECO:0007669"/>
    <property type="project" value="UniProtKB-SubCell"/>
</dbReference>
<dbReference type="GO" id="GO:0022857">
    <property type="term" value="F:transmembrane transporter activity"/>
    <property type="evidence" value="ECO:0007669"/>
    <property type="project" value="InterPro"/>
</dbReference>
<feature type="transmembrane region" description="Helical" evidence="6">
    <location>
        <begin position="344"/>
        <end position="362"/>
    </location>
</feature>
<dbReference type="CDD" id="cd17324">
    <property type="entry name" value="MFS_NepI_like"/>
    <property type="match status" value="1"/>
</dbReference>
<dbReference type="Proteomes" id="UP000718821">
    <property type="component" value="Unassembled WGS sequence"/>
</dbReference>
<accession>A0A939B944</accession>
<keyword evidence="4 6" id="KW-1133">Transmembrane helix</keyword>
<keyword evidence="5 6" id="KW-0472">Membrane</keyword>
<dbReference type="Pfam" id="PF07690">
    <property type="entry name" value="MFS_1"/>
    <property type="match status" value="1"/>
</dbReference>
<dbReference type="PANTHER" id="PTHR43124">
    <property type="entry name" value="PURINE EFFLUX PUMP PBUE"/>
    <property type="match status" value="1"/>
</dbReference>
<feature type="transmembrane region" description="Helical" evidence="6">
    <location>
        <begin position="78"/>
        <end position="97"/>
    </location>
</feature>
<feature type="transmembrane region" description="Helical" evidence="6">
    <location>
        <begin position="53"/>
        <end position="71"/>
    </location>
</feature>
<evidence type="ECO:0000256" key="4">
    <source>
        <dbReference type="ARBA" id="ARBA00022989"/>
    </source>
</evidence>
<organism evidence="8 9">
    <name type="scientific">Bifidobacterium pullorum subsp. saeculare</name>
    <dbReference type="NCBI Taxonomy" id="78257"/>
    <lineage>
        <taxon>Bacteria</taxon>
        <taxon>Bacillati</taxon>
        <taxon>Actinomycetota</taxon>
        <taxon>Actinomycetes</taxon>
        <taxon>Bifidobacteriales</taxon>
        <taxon>Bifidobacteriaceae</taxon>
        <taxon>Bifidobacterium</taxon>
    </lineage>
</organism>
<feature type="transmembrane region" description="Helical" evidence="6">
    <location>
        <begin position="103"/>
        <end position="123"/>
    </location>
</feature>
<gene>
    <name evidence="8" type="ORF">H7U32_02095</name>
</gene>
<evidence type="ECO:0000256" key="3">
    <source>
        <dbReference type="ARBA" id="ARBA00022692"/>
    </source>
</evidence>
<dbReference type="InterPro" id="IPR050189">
    <property type="entry name" value="MFS_Efflux_Transporters"/>
</dbReference>
<sequence>MMATTRTSLHATVCVAILVTMGFALGCSEFVPIGIQPQLADAFGVSIARTGELISLYSVAYAVATPILAIATGRFRRYTLLAVYSAVFCAANLLMVFAPNFTVLLVSRVLLGMVSGALLALGITYIPELMGVRRISIGVSLVYAAFSVAMVVATSLGKLAAELLTWHVAMAGSAVFAVAVCALALAILPRTGATDEPATFRDQASLLTEPQVITGILVFLFGVGSVYVFYGYVTPYLQDVLGLGAVAASGILMVYGCLTFLSNLLSGILDRQFGIKATVGVFLLLAAVLGGLFLAGGASYGLGFVLIVAVLMYLSSVPCVSLYMRSARLRHPKALTLASSLEPMAFNLGIAFGTAVGGAVVSGPGLRFVGLAGAVLAVIACGVAALTAHLAHRRLD</sequence>
<reference evidence="8" key="2">
    <citation type="journal article" date="2021" name="Sci. Rep.">
        <title>The distribution of antibiotic resistance genes in chicken gut microbiota commensals.</title>
        <authorList>
            <person name="Juricova H."/>
            <person name="Matiasovicova J."/>
            <person name="Kubasova T."/>
            <person name="Cejkova D."/>
            <person name="Rychlik I."/>
        </authorList>
    </citation>
    <scope>NUCLEOTIDE SEQUENCE</scope>
    <source>
        <strain evidence="8">An836</strain>
    </source>
</reference>
<reference evidence="8" key="1">
    <citation type="submission" date="2020-08" db="EMBL/GenBank/DDBJ databases">
        <authorList>
            <person name="Cejkova D."/>
            <person name="Kubasova T."/>
            <person name="Jahodarova E."/>
            <person name="Rychlik I."/>
        </authorList>
    </citation>
    <scope>NUCLEOTIDE SEQUENCE</scope>
    <source>
        <strain evidence="8">An836</strain>
    </source>
</reference>
<feature type="transmembrane region" description="Helical" evidence="6">
    <location>
        <begin position="368"/>
        <end position="391"/>
    </location>
</feature>
<dbReference type="InterPro" id="IPR020846">
    <property type="entry name" value="MFS_dom"/>
</dbReference>
<evidence type="ECO:0000313" key="9">
    <source>
        <dbReference type="Proteomes" id="UP000718821"/>
    </source>
</evidence>
<feature type="domain" description="Major facilitator superfamily (MFS) profile" evidence="7">
    <location>
        <begin position="14"/>
        <end position="392"/>
    </location>
</feature>
<dbReference type="EMBL" id="JACLYU010000002">
    <property type="protein sequence ID" value="MBM6699138.1"/>
    <property type="molecule type" value="Genomic_DNA"/>
</dbReference>
<dbReference type="PROSITE" id="PS50850">
    <property type="entry name" value="MFS"/>
    <property type="match status" value="1"/>
</dbReference>
<evidence type="ECO:0000313" key="8">
    <source>
        <dbReference type="EMBL" id="MBM6699138.1"/>
    </source>
</evidence>
<evidence type="ECO:0000259" key="7">
    <source>
        <dbReference type="PROSITE" id="PS50850"/>
    </source>
</evidence>
<dbReference type="InterPro" id="IPR001958">
    <property type="entry name" value="Tet-R_TetA/multi-R_MdtG-like"/>
</dbReference>
<dbReference type="RefSeq" id="WP_204467624.1">
    <property type="nucleotide sequence ID" value="NZ_JACLYU010000002.1"/>
</dbReference>
<protein>
    <submittedName>
        <fullName evidence="8">MFS transporter</fullName>
    </submittedName>
</protein>
<dbReference type="AlphaFoldDB" id="A0A939B944"/>
<keyword evidence="2" id="KW-1003">Cell membrane</keyword>
<dbReference type="Gene3D" id="1.20.1250.20">
    <property type="entry name" value="MFS general substrate transporter like domains"/>
    <property type="match status" value="1"/>
</dbReference>
<dbReference type="PRINTS" id="PR01035">
    <property type="entry name" value="TCRTETA"/>
</dbReference>
<dbReference type="InterPro" id="IPR036259">
    <property type="entry name" value="MFS_trans_sf"/>
</dbReference>
<feature type="transmembrane region" description="Helical" evidence="6">
    <location>
        <begin position="168"/>
        <end position="189"/>
    </location>
</feature>
<feature type="transmembrane region" description="Helical" evidence="6">
    <location>
        <begin position="300"/>
        <end position="323"/>
    </location>
</feature>
<comment type="subcellular location">
    <subcellularLocation>
        <location evidence="1">Cell membrane</location>
        <topology evidence="1">Multi-pass membrane protein</topology>
    </subcellularLocation>
</comment>
<dbReference type="InterPro" id="IPR011701">
    <property type="entry name" value="MFS"/>
</dbReference>
<keyword evidence="9" id="KW-1185">Reference proteome</keyword>
<proteinExistence type="predicted"/>
<dbReference type="SUPFAM" id="SSF103473">
    <property type="entry name" value="MFS general substrate transporter"/>
    <property type="match status" value="1"/>
</dbReference>
<comment type="caution">
    <text evidence="8">The sequence shown here is derived from an EMBL/GenBank/DDBJ whole genome shotgun (WGS) entry which is preliminary data.</text>
</comment>
<feature type="transmembrane region" description="Helical" evidence="6">
    <location>
        <begin position="273"/>
        <end position="294"/>
    </location>
</feature>
<dbReference type="PROSITE" id="PS51257">
    <property type="entry name" value="PROKAR_LIPOPROTEIN"/>
    <property type="match status" value="1"/>
</dbReference>
<evidence type="ECO:0000256" key="6">
    <source>
        <dbReference type="SAM" id="Phobius"/>
    </source>
</evidence>
<feature type="transmembrane region" description="Helical" evidence="6">
    <location>
        <begin position="135"/>
        <end position="156"/>
    </location>
</feature>
<keyword evidence="3 6" id="KW-0812">Transmembrane</keyword>
<dbReference type="PANTHER" id="PTHR43124:SF10">
    <property type="entry name" value="PURINE EFFLUX PUMP PBUE"/>
    <property type="match status" value="1"/>
</dbReference>
<feature type="transmembrane region" description="Helical" evidence="6">
    <location>
        <begin position="210"/>
        <end position="230"/>
    </location>
</feature>